<name>A0A2S4M3T0_9BURK</name>
<reference evidence="1 2" key="1">
    <citation type="submission" date="2018-01" db="EMBL/GenBank/DDBJ databases">
        <title>Genomic Encyclopedia of Type Strains, Phase III (KMG-III): the genomes of soil and plant-associated and newly described type strains.</title>
        <authorList>
            <person name="Whitman W."/>
        </authorList>
    </citation>
    <scope>NUCLEOTIDE SEQUENCE [LARGE SCALE GENOMIC DNA]</scope>
    <source>
        <strain evidence="1 2">JCM 18070</strain>
    </source>
</reference>
<evidence type="ECO:0008006" key="3">
    <source>
        <dbReference type="Google" id="ProtNLM"/>
    </source>
</evidence>
<organism evidence="1 2">
    <name type="scientific">Paraburkholderia eburnea</name>
    <dbReference type="NCBI Taxonomy" id="1189126"/>
    <lineage>
        <taxon>Bacteria</taxon>
        <taxon>Pseudomonadati</taxon>
        <taxon>Pseudomonadota</taxon>
        <taxon>Betaproteobacteria</taxon>
        <taxon>Burkholderiales</taxon>
        <taxon>Burkholderiaceae</taxon>
        <taxon>Paraburkholderia</taxon>
    </lineage>
</organism>
<accession>A0A2S4M3T0</accession>
<gene>
    <name evidence="1" type="ORF">B0G62_11137</name>
</gene>
<keyword evidence="2" id="KW-1185">Reference proteome</keyword>
<dbReference type="AlphaFoldDB" id="A0A2S4M3T0"/>
<protein>
    <recommendedName>
        <fullName evidence="3">Glycosyl transferase family 9 (Putative heptosyltransferase)</fullName>
    </recommendedName>
</protein>
<dbReference type="RefSeq" id="WP_244193309.1">
    <property type="nucleotide sequence ID" value="NZ_PQGA01000011.1"/>
</dbReference>
<dbReference type="EMBL" id="PQGA01000011">
    <property type="protein sequence ID" value="POR49373.1"/>
    <property type="molecule type" value="Genomic_DNA"/>
</dbReference>
<dbReference type="Gene3D" id="1.25.40.10">
    <property type="entry name" value="Tetratricopeptide repeat domain"/>
    <property type="match status" value="1"/>
</dbReference>
<dbReference type="SUPFAM" id="SSF48452">
    <property type="entry name" value="TPR-like"/>
    <property type="match status" value="1"/>
</dbReference>
<dbReference type="Gene3D" id="3.40.50.2000">
    <property type="entry name" value="Glycogen Phosphorylase B"/>
    <property type="match status" value="1"/>
</dbReference>
<evidence type="ECO:0000313" key="2">
    <source>
        <dbReference type="Proteomes" id="UP000237381"/>
    </source>
</evidence>
<proteinExistence type="predicted"/>
<evidence type="ECO:0000313" key="1">
    <source>
        <dbReference type="EMBL" id="POR49373.1"/>
    </source>
</evidence>
<sequence length="469" mass="52220">MRPNSEERLLQSFVAHTRQPALVQPLEQICEALVGVRRDEQMLPWAEKGLAIEPRSRTFVHARARALRLLGHHAQAAQTWIDYAALDWAPLFYLGRLGRDLYLGGNVDLAISVLHQALQQPEADTHPDKLRARKWLAEALLSTGDASGFTHWLWRNCGDSGSFRHSDVPMWNGQRDLRGERVLVTHQMGFGDQFMLFGSLRHWRAAGAEIMVTCDAAIHALIDASLPDCRVVACDRPLQIFAPCGDDLLPEIRAFAPTMQATLLHLPMLAMHDAPRPAPYFPAFLRAPAAERERAAAWAQTLRAQHPGKMLIGLFWDCAQRHESAMRSKERSWAGLRSLPVEVLERLTLDSGLENRIRFVSLHHPIAEMKSGSPRGNVAHYAPGIASFADTAACIEQLDAVLSVDSGVANLAAMTGKPTAVLVNPTGEWRWGRDSTRSPWMASAHVLRQSTMGDWNGVMDLAAHWLTQR</sequence>
<dbReference type="Proteomes" id="UP000237381">
    <property type="component" value="Unassembled WGS sequence"/>
</dbReference>
<dbReference type="InterPro" id="IPR011990">
    <property type="entry name" value="TPR-like_helical_dom_sf"/>
</dbReference>
<dbReference type="SUPFAM" id="SSF53756">
    <property type="entry name" value="UDP-Glycosyltransferase/glycogen phosphorylase"/>
    <property type="match status" value="1"/>
</dbReference>
<comment type="caution">
    <text evidence="1">The sequence shown here is derived from an EMBL/GenBank/DDBJ whole genome shotgun (WGS) entry which is preliminary data.</text>
</comment>